<organism evidence="1 2">
    <name type="scientific">Paenibacillus shunpengii</name>
    <dbReference type="NCBI Taxonomy" id="2054424"/>
    <lineage>
        <taxon>Bacteria</taxon>
        <taxon>Bacillati</taxon>
        <taxon>Bacillota</taxon>
        <taxon>Bacilli</taxon>
        <taxon>Bacillales</taxon>
        <taxon>Paenibacillaceae</taxon>
        <taxon>Paenibacillus</taxon>
    </lineage>
</organism>
<evidence type="ECO:0000313" key="1">
    <source>
        <dbReference type="EMBL" id="MFD2699198.1"/>
    </source>
</evidence>
<protein>
    <submittedName>
        <fullName evidence="1">Uncharacterized protein</fullName>
    </submittedName>
</protein>
<proteinExistence type="predicted"/>
<reference evidence="2" key="1">
    <citation type="journal article" date="2019" name="Int. J. Syst. Evol. Microbiol.">
        <title>The Global Catalogue of Microorganisms (GCM) 10K type strain sequencing project: providing services to taxonomists for standard genome sequencing and annotation.</title>
        <authorList>
            <consortium name="The Broad Institute Genomics Platform"/>
            <consortium name="The Broad Institute Genome Sequencing Center for Infectious Disease"/>
            <person name="Wu L."/>
            <person name="Ma J."/>
        </authorList>
    </citation>
    <scope>NUCLEOTIDE SEQUENCE [LARGE SCALE GENOMIC DNA]</scope>
    <source>
        <strain evidence="2">KCTC 33849</strain>
    </source>
</reference>
<sequence>MKNKDSYKFAELNDQSEAVELIQRTEQLLTEQHGAPITLIAYESAKDKDTAED</sequence>
<evidence type="ECO:0000313" key="2">
    <source>
        <dbReference type="Proteomes" id="UP001597540"/>
    </source>
</evidence>
<dbReference type="Proteomes" id="UP001597540">
    <property type="component" value="Unassembled WGS sequence"/>
</dbReference>
<keyword evidence="2" id="KW-1185">Reference proteome</keyword>
<accession>A0ABW5SHC3</accession>
<name>A0ABW5SHC3_9BACL</name>
<dbReference type="RefSeq" id="WP_177178798.1">
    <property type="nucleotide sequence ID" value="NZ_JBHUMJ010000002.1"/>
</dbReference>
<comment type="caution">
    <text evidence="1">The sequence shown here is derived from an EMBL/GenBank/DDBJ whole genome shotgun (WGS) entry which is preliminary data.</text>
</comment>
<dbReference type="EMBL" id="JBHUMJ010000002">
    <property type="protein sequence ID" value="MFD2699198.1"/>
    <property type="molecule type" value="Genomic_DNA"/>
</dbReference>
<gene>
    <name evidence="1" type="ORF">ACFSVM_01835</name>
</gene>